<gene>
    <name evidence="2" type="primary">pilV</name>
    <name evidence="2" type="ORF">LT85_4111</name>
</gene>
<reference evidence="3" key="1">
    <citation type="journal article" date="2014" name="Soil Biol. Biochem.">
        <title>Structure and function of bacterial communities in ageing soils: Insights from the Mendocino ecological staircase.</title>
        <authorList>
            <person name="Uroz S."/>
            <person name="Tech J.J."/>
            <person name="Sawaya N.A."/>
            <person name="Frey-Klett P."/>
            <person name="Leveau J.H.J."/>
        </authorList>
    </citation>
    <scope>NUCLEOTIDE SEQUENCE [LARGE SCALE GENOMIC DNA]</scope>
    <source>
        <strain evidence="3">Cal35</strain>
    </source>
</reference>
<dbReference type="EMBL" id="CP009962">
    <property type="protein sequence ID" value="AIY43269.1"/>
    <property type="molecule type" value="Genomic_DNA"/>
</dbReference>
<dbReference type="Proteomes" id="UP000030302">
    <property type="component" value="Chromosome"/>
</dbReference>
<keyword evidence="1" id="KW-1133">Transmembrane helix</keyword>
<sequence>MMLIEGLIAIFIFSMGILAIVGLQSVSVKQVSDASYRSQAAVLSNTLIGTMWVSDHTTATMQSNFNSPNGAGYIAWLANVSAALPQSSATVNVDSQNIVTVTVKWLAPSEVANTTKHQYVTVAQIR</sequence>
<keyword evidence="1" id="KW-0472">Membrane</keyword>
<feature type="transmembrane region" description="Helical" evidence="1">
    <location>
        <begin position="6"/>
        <end position="28"/>
    </location>
</feature>
<dbReference type="KEGG" id="care:LT85_4111"/>
<keyword evidence="3" id="KW-1185">Reference proteome</keyword>
<dbReference type="HOGENOM" id="CLU_103234_4_0_4"/>
<name>A0A0A1FI26_9BURK</name>
<keyword evidence="1" id="KW-0812">Transmembrane</keyword>
<proteinExistence type="predicted"/>
<evidence type="ECO:0000313" key="3">
    <source>
        <dbReference type="Proteomes" id="UP000030302"/>
    </source>
</evidence>
<organism evidence="2 3">
    <name type="scientific">Collimonas arenae</name>
    <dbReference type="NCBI Taxonomy" id="279058"/>
    <lineage>
        <taxon>Bacteria</taxon>
        <taxon>Pseudomonadati</taxon>
        <taxon>Pseudomonadota</taxon>
        <taxon>Betaproteobacteria</taxon>
        <taxon>Burkholderiales</taxon>
        <taxon>Oxalobacteraceae</taxon>
        <taxon>Collimonas</taxon>
    </lineage>
</organism>
<dbReference type="STRING" id="279058.LT85_4111"/>
<accession>A0A0A1FI26</accession>
<protein>
    <submittedName>
        <fullName evidence="2">Type IV fimbrial biogenesis protein PilV</fullName>
    </submittedName>
</protein>
<evidence type="ECO:0000313" key="2">
    <source>
        <dbReference type="EMBL" id="AIY43269.1"/>
    </source>
</evidence>
<evidence type="ECO:0000256" key="1">
    <source>
        <dbReference type="SAM" id="Phobius"/>
    </source>
</evidence>
<dbReference type="AlphaFoldDB" id="A0A0A1FI26"/>